<keyword evidence="4" id="KW-1185">Reference proteome</keyword>
<protein>
    <submittedName>
        <fullName evidence="3">Uncharacterized protein</fullName>
    </submittedName>
</protein>
<evidence type="ECO:0000256" key="1">
    <source>
        <dbReference type="SAM" id="MobiDB-lite"/>
    </source>
</evidence>
<comment type="caution">
    <text evidence="3">The sequence shown here is derived from an EMBL/GenBank/DDBJ whole genome shotgun (WGS) entry which is preliminary data.</text>
</comment>
<feature type="region of interest" description="Disordered" evidence="1">
    <location>
        <begin position="237"/>
        <end position="256"/>
    </location>
</feature>
<dbReference type="OrthoDB" id="7462684at2"/>
<feature type="signal peptide" evidence="2">
    <location>
        <begin position="1"/>
        <end position="23"/>
    </location>
</feature>
<dbReference type="AlphaFoldDB" id="A0A512ALP2"/>
<dbReference type="Proteomes" id="UP000321464">
    <property type="component" value="Unassembled WGS sequence"/>
</dbReference>
<accession>A0A512ALP2</accession>
<dbReference type="RefSeq" id="WP_147159961.1">
    <property type="nucleotide sequence ID" value="NZ_BJYR01000016.1"/>
</dbReference>
<keyword evidence="2" id="KW-0732">Signal</keyword>
<organism evidence="3 4">
    <name type="scientific">Novosphingobium sediminis</name>
    <dbReference type="NCBI Taxonomy" id="707214"/>
    <lineage>
        <taxon>Bacteria</taxon>
        <taxon>Pseudomonadati</taxon>
        <taxon>Pseudomonadota</taxon>
        <taxon>Alphaproteobacteria</taxon>
        <taxon>Sphingomonadales</taxon>
        <taxon>Sphingomonadaceae</taxon>
        <taxon>Novosphingobium</taxon>
    </lineage>
</organism>
<gene>
    <name evidence="3" type="ORF">NSE01_24620</name>
</gene>
<name>A0A512ALP2_9SPHN</name>
<sequence>MAKRRLSLLVPAALASAASPASAQDSASQKGLIIADVAAPWLHSGSGIDVPPKLGNLLRDTIQQNGDQQLDVSVGYRVADASTIFTLYIFRAWQPTAPVWFSQIDAVMHSDSTAKRLGGPLEADPIITAFAPPGQKGATALRSAYSVKSDHFKSTGSAVIPAGDWLVTVRMSSTKLDKAALDVALTEAVATLAIPSPKREADPAVLIAPCPAAMRLKTAKRVIPDMMDSLLSGIESSKATTEQVNGTGGKPAESSRPIVWCRDASSTPFYGVYRDTGSSKPGYFMALGDAGIAADVQPSLAGLVHNTKRIAVILHMLDRDYSFAPFNEVPTPAQVLEVVQSDQPIGSTDRSGHTTITVTK</sequence>
<proteinExistence type="predicted"/>
<evidence type="ECO:0000313" key="4">
    <source>
        <dbReference type="Proteomes" id="UP000321464"/>
    </source>
</evidence>
<dbReference type="EMBL" id="BJYR01000016">
    <property type="protein sequence ID" value="GEO00630.1"/>
    <property type="molecule type" value="Genomic_DNA"/>
</dbReference>
<evidence type="ECO:0000256" key="2">
    <source>
        <dbReference type="SAM" id="SignalP"/>
    </source>
</evidence>
<feature type="chain" id="PRO_5021731087" evidence="2">
    <location>
        <begin position="24"/>
        <end position="360"/>
    </location>
</feature>
<reference evidence="3 4" key="1">
    <citation type="submission" date="2019-07" db="EMBL/GenBank/DDBJ databases">
        <title>Whole genome shotgun sequence of Novosphingobium sediminis NBRC 106119.</title>
        <authorList>
            <person name="Hosoyama A."/>
            <person name="Uohara A."/>
            <person name="Ohji S."/>
            <person name="Ichikawa N."/>
        </authorList>
    </citation>
    <scope>NUCLEOTIDE SEQUENCE [LARGE SCALE GENOMIC DNA]</scope>
    <source>
        <strain evidence="3 4">NBRC 106119</strain>
    </source>
</reference>
<evidence type="ECO:0000313" key="3">
    <source>
        <dbReference type="EMBL" id="GEO00630.1"/>
    </source>
</evidence>